<evidence type="ECO:0000256" key="7">
    <source>
        <dbReference type="ARBA" id="ARBA00022741"/>
    </source>
</evidence>
<keyword evidence="5 18" id="KW-0812">Transmembrane</keyword>
<evidence type="ECO:0000256" key="6">
    <source>
        <dbReference type="ARBA" id="ARBA00022729"/>
    </source>
</evidence>
<evidence type="ECO:0000256" key="14">
    <source>
        <dbReference type="ARBA" id="ARBA00023180"/>
    </source>
</evidence>
<comment type="catalytic activity">
    <reaction evidence="16 17">
        <text>L-seryl-[protein] + ATP = O-phospho-L-seryl-[protein] + ADP + H(+)</text>
        <dbReference type="Rhea" id="RHEA:17989"/>
        <dbReference type="Rhea" id="RHEA-COMP:9863"/>
        <dbReference type="Rhea" id="RHEA-COMP:11604"/>
        <dbReference type="ChEBI" id="CHEBI:15378"/>
        <dbReference type="ChEBI" id="CHEBI:29999"/>
        <dbReference type="ChEBI" id="CHEBI:30616"/>
        <dbReference type="ChEBI" id="CHEBI:83421"/>
        <dbReference type="ChEBI" id="CHEBI:456216"/>
        <dbReference type="EC" id="2.7.11.1"/>
    </reaction>
</comment>
<dbReference type="PANTHER" id="PTHR32444:SF235">
    <property type="entry name" value="OS01G0783900 PROTEIN"/>
    <property type="match status" value="1"/>
</dbReference>
<dbReference type="EC" id="2.7.11.1" evidence="17"/>
<feature type="chain" id="PRO_5041908105" description="Receptor-like serine/threonine-protein kinase" evidence="19">
    <location>
        <begin position="18"/>
        <end position="826"/>
    </location>
</feature>
<dbReference type="Pfam" id="PF08276">
    <property type="entry name" value="PAN_2"/>
    <property type="match status" value="1"/>
</dbReference>
<keyword evidence="8 17" id="KW-0418">Kinase</keyword>
<evidence type="ECO:0000256" key="8">
    <source>
        <dbReference type="ARBA" id="ARBA00022777"/>
    </source>
</evidence>
<keyword evidence="7 17" id="KW-0547">Nucleotide-binding</keyword>
<dbReference type="InterPro" id="IPR000858">
    <property type="entry name" value="S_locus_glycoprot_dom"/>
</dbReference>
<dbReference type="GO" id="GO:0005524">
    <property type="term" value="F:ATP binding"/>
    <property type="evidence" value="ECO:0007669"/>
    <property type="project" value="UniProtKB-KW"/>
</dbReference>
<protein>
    <recommendedName>
        <fullName evidence="17">Receptor-like serine/threonine-protein kinase</fullName>
        <ecNumber evidence="17">2.7.11.1</ecNumber>
    </recommendedName>
</protein>
<comment type="catalytic activity">
    <reaction evidence="15 17">
        <text>L-threonyl-[protein] + ATP = O-phospho-L-threonyl-[protein] + ADP + H(+)</text>
        <dbReference type="Rhea" id="RHEA:46608"/>
        <dbReference type="Rhea" id="RHEA-COMP:11060"/>
        <dbReference type="Rhea" id="RHEA-COMP:11605"/>
        <dbReference type="ChEBI" id="CHEBI:15378"/>
        <dbReference type="ChEBI" id="CHEBI:30013"/>
        <dbReference type="ChEBI" id="CHEBI:30616"/>
        <dbReference type="ChEBI" id="CHEBI:61977"/>
        <dbReference type="ChEBI" id="CHEBI:456216"/>
        <dbReference type="EC" id="2.7.11.1"/>
    </reaction>
</comment>
<dbReference type="SMART" id="SM00108">
    <property type="entry name" value="B_lectin"/>
    <property type="match status" value="1"/>
</dbReference>
<evidence type="ECO:0000256" key="9">
    <source>
        <dbReference type="ARBA" id="ARBA00022840"/>
    </source>
</evidence>
<dbReference type="PROSITE" id="PS50948">
    <property type="entry name" value="PAN"/>
    <property type="match status" value="1"/>
</dbReference>
<dbReference type="FunFam" id="2.90.10.10:FF:000004">
    <property type="entry name" value="G-type lectin S-receptor-like serine/threonine-protein kinase"/>
    <property type="match status" value="1"/>
</dbReference>
<dbReference type="InterPro" id="IPR036426">
    <property type="entry name" value="Bulb-type_lectin_dom_sf"/>
</dbReference>
<dbReference type="GO" id="GO:0004674">
    <property type="term" value="F:protein serine/threonine kinase activity"/>
    <property type="evidence" value="ECO:0007669"/>
    <property type="project" value="UniProtKB-KW"/>
</dbReference>
<evidence type="ECO:0000256" key="16">
    <source>
        <dbReference type="ARBA" id="ARBA00048679"/>
    </source>
</evidence>
<evidence type="ECO:0000256" key="10">
    <source>
        <dbReference type="ARBA" id="ARBA00022989"/>
    </source>
</evidence>
<keyword evidence="9 17" id="KW-0067">ATP-binding</keyword>
<dbReference type="FunFam" id="3.30.200.20:FF:000195">
    <property type="entry name" value="G-type lectin S-receptor-like serine/threonine-protein kinase"/>
    <property type="match status" value="1"/>
</dbReference>
<dbReference type="Gene3D" id="3.30.200.20">
    <property type="entry name" value="Phosphorylase Kinase, domain 1"/>
    <property type="match status" value="1"/>
</dbReference>
<keyword evidence="13 23" id="KW-0675">Receptor</keyword>
<dbReference type="Gene3D" id="1.10.510.10">
    <property type="entry name" value="Transferase(Phosphotransferase) domain 1"/>
    <property type="match status" value="1"/>
</dbReference>
<keyword evidence="2 17" id="KW-0723">Serine/threonine-protein kinase</keyword>
<feature type="signal peptide" evidence="19">
    <location>
        <begin position="1"/>
        <end position="17"/>
    </location>
</feature>
<keyword evidence="14" id="KW-0325">Glycoprotein</keyword>
<dbReference type="InterPro" id="IPR003609">
    <property type="entry name" value="Pan_app"/>
</dbReference>
<evidence type="ECO:0000313" key="23">
    <source>
        <dbReference type="EMBL" id="KAK1396410.1"/>
    </source>
</evidence>
<dbReference type="InterPro" id="IPR000719">
    <property type="entry name" value="Prot_kinase_dom"/>
</dbReference>
<evidence type="ECO:0000256" key="3">
    <source>
        <dbReference type="ARBA" id="ARBA00022553"/>
    </source>
</evidence>
<evidence type="ECO:0000259" key="20">
    <source>
        <dbReference type="PROSITE" id="PS50011"/>
    </source>
</evidence>
<dbReference type="Pfam" id="PF01453">
    <property type="entry name" value="B_lectin"/>
    <property type="match status" value="1"/>
</dbReference>
<evidence type="ECO:0000256" key="11">
    <source>
        <dbReference type="ARBA" id="ARBA00023136"/>
    </source>
</evidence>
<organism evidence="23 24">
    <name type="scientific">Heracleum sosnowskyi</name>
    <dbReference type="NCBI Taxonomy" id="360622"/>
    <lineage>
        <taxon>Eukaryota</taxon>
        <taxon>Viridiplantae</taxon>
        <taxon>Streptophyta</taxon>
        <taxon>Embryophyta</taxon>
        <taxon>Tracheophyta</taxon>
        <taxon>Spermatophyta</taxon>
        <taxon>Magnoliopsida</taxon>
        <taxon>eudicotyledons</taxon>
        <taxon>Gunneridae</taxon>
        <taxon>Pentapetalae</taxon>
        <taxon>asterids</taxon>
        <taxon>campanulids</taxon>
        <taxon>Apiales</taxon>
        <taxon>Apiaceae</taxon>
        <taxon>Apioideae</taxon>
        <taxon>apioid superclade</taxon>
        <taxon>Tordylieae</taxon>
        <taxon>Tordyliinae</taxon>
        <taxon>Heracleum</taxon>
    </lineage>
</organism>
<feature type="domain" description="Apple" evidence="22">
    <location>
        <begin position="344"/>
        <end position="426"/>
    </location>
</feature>
<dbReference type="EMBL" id="JAUIZM010000002">
    <property type="protein sequence ID" value="KAK1396410.1"/>
    <property type="molecule type" value="Genomic_DNA"/>
</dbReference>
<feature type="domain" description="Protein kinase" evidence="20">
    <location>
        <begin position="508"/>
        <end position="790"/>
    </location>
</feature>
<dbReference type="SUPFAM" id="SSF56112">
    <property type="entry name" value="Protein kinase-like (PK-like)"/>
    <property type="match status" value="1"/>
</dbReference>
<dbReference type="GO" id="GO:0016020">
    <property type="term" value="C:membrane"/>
    <property type="evidence" value="ECO:0007669"/>
    <property type="project" value="UniProtKB-SubCell"/>
</dbReference>
<dbReference type="SUPFAM" id="SSF51110">
    <property type="entry name" value="alpha-D-mannose-specific plant lectins"/>
    <property type="match status" value="1"/>
</dbReference>
<dbReference type="GO" id="GO:0048544">
    <property type="term" value="P:recognition of pollen"/>
    <property type="evidence" value="ECO:0007669"/>
    <property type="project" value="InterPro"/>
</dbReference>
<name>A0AAD8J2A6_9APIA</name>
<dbReference type="SMART" id="SM00473">
    <property type="entry name" value="PAN_AP"/>
    <property type="match status" value="1"/>
</dbReference>
<gene>
    <name evidence="23" type="ORF">POM88_006273</name>
</gene>
<keyword evidence="24" id="KW-1185">Reference proteome</keyword>
<dbReference type="PROSITE" id="PS50011">
    <property type="entry name" value="PROTEIN_KINASE_DOM"/>
    <property type="match status" value="1"/>
</dbReference>
<dbReference type="InterPro" id="IPR021820">
    <property type="entry name" value="S-locus_recpt_kinase_C"/>
</dbReference>
<dbReference type="InterPro" id="IPR001245">
    <property type="entry name" value="Ser-Thr/Tyr_kinase_cat_dom"/>
</dbReference>
<dbReference type="PIRSF" id="PIRSF000641">
    <property type="entry name" value="SRK"/>
    <property type="match status" value="1"/>
</dbReference>
<evidence type="ECO:0000256" key="1">
    <source>
        <dbReference type="ARBA" id="ARBA00004479"/>
    </source>
</evidence>
<keyword evidence="4 17" id="KW-0808">Transferase</keyword>
<dbReference type="Pfam" id="PF00954">
    <property type="entry name" value="S_locus_glycop"/>
    <property type="match status" value="1"/>
</dbReference>
<dbReference type="AlphaFoldDB" id="A0AAD8J2A6"/>
<evidence type="ECO:0000256" key="2">
    <source>
        <dbReference type="ARBA" id="ARBA00022527"/>
    </source>
</evidence>
<accession>A0AAD8J2A6</accession>
<evidence type="ECO:0000259" key="21">
    <source>
        <dbReference type="PROSITE" id="PS50927"/>
    </source>
</evidence>
<evidence type="ECO:0000256" key="13">
    <source>
        <dbReference type="ARBA" id="ARBA00023170"/>
    </source>
</evidence>
<comment type="subcellular location">
    <subcellularLocation>
        <location evidence="1">Membrane</location>
        <topology evidence="1">Single-pass type I membrane protein</topology>
    </subcellularLocation>
</comment>
<comment type="caution">
    <text evidence="23">The sequence shown here is derived from an EMBL/GenBank/DDBJ whole genome shotgun (WGS) entry which is preliminary data.</text>
</comment>
<keyword evidence="11 18" id="KW-0472">Membrane</keyword>
<dbReference type="CDD" id="cd14066">
    <property type="entry name" value="STKc_IRAK"/>
    <property type="match status" value="1"/>
</dbReference>
<dbReference type="InterPro" id="IPR008271">
    <property type="entry name" value="Ser/Thr_kinase_AS"/>
</dbReference>
<dbReference type="PANTHER" id="PTHR32444">
    <property type="entry name" value="BULB-TYPE LECTIN DOMAIN-CONTAINING PROTEIN"/>
    <property type="match status" value="1"/>
</dbReference>
<keyword evidence="3" id="KW-0597">Phosphoprotein</keyword>
<dbReference type="SMART" id="SM00220">
    <property type="entry name" value="S_TKc"/>
    <property type="match status" value="1"/>
</dbReference>
<keyword evidence="10 18" id="KW-1133">Transmembrane helix</keyword>
<sequence length="826" mass="93749">MELTTLILFCYIIYSTSINSVAVDTITRHQTLRDGDTITSARGEFELGFFSPDGSTNRYLGIWYKKISKGTVVWVANRDRPLMNTSGVVQVNDKGIAILQQTVNSSDGIIWSANTSRYMKNPVVQLLDTGNWVLRDEDSHINNLEDFIWQSFDHPGDNLLPGMKFGIDLVTGLDWSYTSWKSVDDPSLGSFTYRLDPNGFPQFILLKGSVTWSRTGLWNGYKFSGIPNYNPNGIFTYMYVFNEKEIYYRFDLVNGTSTNMRFVLTPSGDSKLLVWNVQLQNWIVYFSVLDTDCDRYGLCGAYGKCNIFNTPRCECLRGFVPRVPEKWNAADWSNGCIRRTNLVCGTEEGFVKYSSVKLPDTRHSWYDMTINQHKCEKLCLKNCSCTAYASADVRRGGHGCLLWFSDLIDIRDYTEDGQNIYVRMPSSEFVKSWSSTVKRKSVVILITAILTVVLLGVIFLLVYKRKLQKQESLKISSESVALTKIENEEDLDLPLFDFKRIANATSNFSRDKKLGEGGYGPVYKGLLDDGQEIAVKRLSKNSSQGIDEFKNEVSCIAKLQHRNLVTLLGCCTEKGERILIYEYMANKSLDSFIFDKNLKNTMDWPKRYSIINGIARGLLYLHQDSKLRIIHRDLKASNILLDHEMNPKISDFGLARSFGGNETEANTSRVVGTYGYMSPEYAIEGQFSVKSDVYSFGVLLIEIVSGMKNRLFCHPDHSLNLLGHAWMSYKEDKLLQLIDGVLLDSSSHIEVFRVVRIGLLCVQQDPKDRPVMSQVVLMLSSNMKLPHPKQPGFFMERNLLEADHLSSDPNLSSSNQITVTALLPRQ</sequence>
<keyword evidence="12" id="KW-1015">Disulfide bond</keyword>
<dbReference type="Pfam" id="PF07714">
    <property type="entry name" value="PK_Tyr_Ser-Thr"/>
    <property type="match status" value="1"/>
</dbReference>
<dbReference type="PROSITE" id="PS50927">
    <property type="entry name" value="BULB_LECTIN"/>
    <property type="match status" value="1"/>
</dbReference>
<dbReference type="Gene3D" id="2.90.10.10">
    <property type="entry name" value="Bulb-type lectin domain"/>
    <property type="match status" value="1"/>
</dbReference>
<dbReference type="FunFam" id="3.50.4.10:FF:000002">
    <property type="entry name" value="G-type lectin S-receptor-like serine/threonine-protein kinase"/>
    <property type="match status" value="1"/>
</dbReference>
<dbReference type="CDD" id="cd01098">
    <property type="entry name" value="PAN_AP_plant"/>
    <property type="match status" value="1"/>
</dbReference>
<evidence type="ECO:0000256" key="17">
    <source>
        <dbReference type="PIRNR" id="PIRNR000641"/>
    </source>
</evidence>
<evidence type="ECO:0000256" key="4">
    <source>
        <dbReference type="ARBA" id="ARBA00022679"/>
    </source>
</evidence>
<evidence type="ECO:0000256" key="18">
    <source>
        <dbReference type="SAM" id="Phobius"/>
    </source>
</evidence>
<dbReference type="PROSITE" id="PS00108">
    <property type="entry name" value="PROTEIN_KINASE_ST"/>
    <property type="match status" value="1"/>
</dbReference>
<dbReference type="InterPro" id="IPR001480">
    <property type="entry name" value="Bulb-type_lectin_dom"/>
</dbReference>
<reference evidence="23" key="2">
    <citation type="submission" date="2023-05" db="EMBL/GenBank/DDBJ databases">
        <authorList>
            <person name="Schelkunov M.I."/>
        </authorList>
    </citation>
    <scope>NUCLEOTIDE SEQUENCE</scope>
    <source>
        <strain evidence="23">Hsosn_3</strain>
        <tissue evidence="23">Leaf</tissue>
    </source>
</reference>
<dbReference type="InterPro" id="IPR024171">
    <property type="entry name" value="SRK-like_kinase"/>
</dbReference>
<feature type="transmembrane region" description="Helical" evidence="18">
    <location>
        <begin position="442"/>
        <end position="463"/>
    </location>
</feature>
<keyword evidence="6 19" id="KW-0732">Signal</keyword>
<evidence type="ECO:0000256" key="15">
    <source>
        <dbReference type="ARBA" id="ARBA00047899"/>
    </source>
</evidence>
<proteinExistence type="inferred from homology"/>
<evidence type="ECO:0000313" key="24">
    <source>
        <dbReference type="Proteomes" id="UP001237642"/>
    </source>
</evidence>
<feature type="domain" description="Bulb-type lectin" evidence="21">
    <location>
        <begin position="23"/>
        <end position="147"/>
    </location>
</feature>
<dbReference type="CDD" id="cd00028">
    <property type="entry name" value="B_lectin"/>
    <property type="match status" value="1"/>
</dbReference>
<dbReference type="Proteomes" id="UP001237642">
    <property type="component" value="Unassembled WGS sequence"/>
</dbReference>
<dbReference type="Pfam" id="PF11883">
    <property type="entry name" value="DUF3403"/>
    <property type="match status" value="1"/>
</dbReference>
<evidence type="ECO:0000256" key="5">
    <source>
        <dbReference type="ARBA" id="ARBA00022692"/>
    </source>
</evidence>
<dbReference type="InterPro" id="IPR011009">
    <property type="entry name" value="Kinase-like_dom_sf"/>
</dbReference>
<evidence type="ECO:0000256" key="12">
    <source>
        <dbReference type="ARBA" id="ARBA00023157"/>
    </source>
</evidence>
<evidence type="ECO:0000259" key="22">
    <source>
        <dbReference type="PROSITE" id="PS50948"/>
    </source>
</evidence>
<comment type="similarity">
    <text evidence="17">Belongs to the protein kinase superfamily. Ser/Thr protein kinase family.</text>
</comment>
<dbReference type="FunFam" id="1.10.510.10:FF:000060">
    <property type="entry name" value="G-type lectin S-receptor-like serine/threonine-protein kinase"/>
    <property type="match status" value="1"/>
</dbReference>
<reference evidence="23" key="1">
    <citation type="submission" date="2023-02" db="EMBL/GenBank/DDBJ databases">
        <title>Genome of toxic invasive species Heracleum sosnowskyi carries increased number of genes despite the absence of recent whole-genome duplications.</title>
        <authorList>
            <person name="Schelkunov M."/>
            <person name="Shtratnikova V."/>
            <person name="Makarenko M."/>
            <person name="Klepikova A."/>
            <person name="Omelchenko D."/>
            <person name="Novikova G."/>
            <person name="Obukhova E."/>
            <person name="Bogdanov V."/>
            <person name="Penin A."/>
            <person name="Logacheva M."/>
        </authorList>
    </citation>
    <scope>NUCLEOTIDE SEQUENCE</scope>
    <source>
        <strain evidence="23">Hsosn_3</strain>
        <tissue evidence="23">Leaf</tissue>
    </source>
</reference>
<evidence type="ECO:0000256" key="19">
    <source>
        <dbReference type="SAM" id="SignalP"/>
    </source>
</evidence>